<dbReference type="SUPFAM" id="SSF50249">
    <property type="entry name" value="Nucleic acid-binding proteins"/>
    <property type="match status" value="2"/>
</dbReference>
<evidence type="ECO:0000256" key="1">
    <source>
        <dbReference type="ARBA" id="ARBA00022553"/>
    </source>
</evidence>
<dbReference type="EMBL" id="WHWC01000002">
    <property type="protein sequence ID" value="KAG8387810.1"/>
    <property type="molecule type" value="Genomic_DNA"/>
</dbReference>
<dbReference type="Gene3D" id="2.40.50.140">
    <property type="entry name" value="Nucleic acid-binding proteins"/>
    <property type="match status" value="2"/>
</dbReference>
<dbReference type="GO" id="GO:0004672">
    <property type="term" value="F:protein kinase activity"/>
    <property type="evidence" value="ECO:0007669"/>
    <property type="project" value="InterPro"/>
</dbReference>
<proteinExistence type="predicted"/>
<comment type="caution">
    <text evidence="8">The sequence shown here is derived from an EMBL/GenBank/DDBJ whole genome shotgun (WGS) entry which is preliminary data.</text>
</comment>
<dbReference type="GO" id="GO:0003677">
    <property type="term" value="F:DNA binding"/>
    <property type="evidence" value="ECO:0007669"/>
    <property type="project" value="UniProtKB-KW"/>
</dbReference>
<keyword evidence="2" id="KW-0808">Transferase</keyword>
<evidence type="ECO:0000256" key="4">
    <source>
        <dbReference type="ARBA" id="ARBA00022777"/>
    </source>
</evidence>
<feature type="domain" description="Protein kinase" evidence="7">
    <location>
        <begin position="228"/>
        <end position="525"/>
    </location>
</feature>
<keyword evidence="6" id="KW-0238">DNA-binding</keyword>
<evidence type="ECO:0000256" key="5">
    <source>
        <dbReference type="ARBA" id="ARBA00022840"/>
    </source>
</evidence>
<dbReference type="InterPro" id="IPR031657">
    <property type="entry name" value="REPA_OB_2"/>
</dbReference>
<dbReference type="PANTHER" id="PTHR47983:SF3">
    <property type="entry name" value="OS05G0135800 PROTEIN"/>
    <property type="match status" value="1"/>
</dbReference>
<name>A0AAV6Y8Z9_9LAMI</name>
<dbReference type="Proteomes" id="UP000826271">
    <property type="component" value="Unassembled WGS sequence"/>
</dbReference>
<evidence type="ECO:0000256" key="2">
    <source>
        <dbReference type="ARBA" id="ARBA00022679"/>
    </source>
</evidence>
<protein>
    <recommendedName>
        <fullName evidence="7">Protein kinase domain-containing protein</fullName>
    </recommendedName>
</protein>
<dbReference type="Pfam" id="PF16900">
    <property type="entry name" value="REPA_OB_2"/>
    <property type="match status" value="1"/>
</dbReference>
<sequence length="525" mass="59298">MHRLKLSENMRAKADPSFGDFLLRVGRGTEPTDKEGNIKIPEDMVINYDENDEDASEQKLIDIIFPSLQEYAHCSTYLTKRAILASKNENVDKLNEKIIQSFPGMPRTFTSFDEAGTKIHGIIFTNALQLFESKLIIHKTYVISSPTIRETNKKYPNVNPKIELVLQATTTVTEAQESINCRNISLVFSDFNELKTDSDVNELFDVIGFVKKIKQPFQFSRNDNTIGHRREVVLMNHKFDTITINLWDDMAIVEGQWLQKIVADKPIVTFSGLKRQLYQGDIQMASMSTTSIILNPSSPETKILSSRLTGTQEDKNIEQLWMAKKIKESKEVTLKQLINDRAALLEDGEVSQTHNQVRFCQRVKIAFGAAKGLEYLHEKAQPPSIHGDFQSSNVMISDDDVAKITDFELSNQAFYTETRLDSFRVLVTFGYQCPDFGVVLLELLTGLKPVDHTRPRGQQSLVTWKTAIAALCLQYKADFCLNMSIVVKALLQPSLNARSVPPTVIGPMLQQSLSALVSQKKIDVK</sequence>
<evidence type="ECO:0000256" key="6">
    <source>
        <dbReference type="ARBA" id="ARBA00023125"/>
    </source>
</evidence>
<gene>
    <name evidence="8" type="ORF">BUALT_Bualt02G0059800</name>
</gene>
<dbReference type="AlphaFoldDB" id="A0AAV6Y8Z9"/>
<keyword evidence="1" id="KW-0597">Phosphoprotein</keyword>
<dbReference type="Gene3D" id="1.10.510.10">
    <property type="entry name" value="Transferase(Phosphotransferase) domain 1"/>
    <property type="match status" value="1"/>
</dbReference>
<keyword evidence="4" id="KW-0418">Kinase</keyword>
<reference evidence="8" key="1">
    <citation type="submission" date="2019-10" db="EMBL/GenBank/DDBJ databases">
        <authorList>
            <person name="Zhang R."/>
            <person name="Pan Y."/>
            <person name="Wang J."/>
            <person name="Ma R."/>
            <person name="Yu S."/>
        </authorList>
    </citation>
    <scope>NUCLEOTIDE SEQUENCE</scope>
    <source>
        <strain evidence="8">LA-IB0</strain>
        <tissue evidence="8">Leaf</tissue>
    </source>
</reference>
<dbReference type="PROSITE" id="PS50011">
    <property type="entry name" value="PROTEIN_KINASE_DOM"/>
    <property type="match status" value="1"/>
</dbReference>
<evidence type="ECO:0000313" key="8">
    <source>
        <dbReference type="EMBL" id="KAG8387810.1"/>
    </source>
</evidence>
<keyword evidence="3" id="KW-0547">Nucleotide-binding</keyword>
<dbReference type="InterPro" id="IPR000719">
    <property type="entry name" value="Prot_kinase_dom"/>
</dbReference>
<dbReference type="PANTHER" id="PTHR47983">
    <property type="entry name" value="PTO-INTERACTING PROTEIN 1-LIKE"/>
    <property type="match status" value="1"/>
</dbReference>
<organism evidence="8 9">
    <name type="scientific">Buddleja alternifolia</name>
    <dbReference type="NCBI Taxonomy" id="168488"/>
    <lineage>
        <taxon>Eukaryota</taxon>
        <taxon>Viridiplantae</taxon>
        <taxon>Streptophyta</taxon>
        <taxon>Embryophyta</taxon>
        <taxon>Tracheophyta</taxon>
        <taxon>Spermatophyta</taxon>
        <taxon>Magnoliopsida</taxon>
        <taxon>eudicotyledons</taxon>
        <taxon>Gunneridae</taxon>
        <taxon>Pentapetalae</taxon>
        <taxon>asterids</taxon>
        <taxon>lamiids</taxon>
        <taxon>Lamiales</taxon>
        <taxon>Scrophulariaceae</taxon>
        <taxon>Buddlejeae</taxon>
        <taxon>Buddleja</taxon>
    </lineage>
</organism>
<keyword evidence="5" id="KW-0067">ATP-binding</keyword>
<dbReference type="InterPro" id="IPR001245">
    <property type="entry name" value="Ser-Thr/Tyr_kinase_cat_dom"/>
</dbReference>
<evidence type="ECO:0000259" key="7">
    <source>
        <dbReference type="PROSITE" id="PS50011"/>
    </source>
</evidence>
<dbReference type="InterPro" id="IPR011009">
    <property type="entry name" value="Kinase-like_dom_sf"/>
</dbReference>
<dbReference type="Pfam" id="PF07714">
    <property type="entry name" value="PK_Tyr_Ser-Thr"/>
    <property type="match status" value="1"/>
</dbReference>
<accession>A0AAV6Y8Z9</accession>
<keyword evidence="9" id="KW-1185">Reference proteome</keyword>
<dbReference type="GO" id="GO:0005524">
    <property type="term" value="F:ATP binding"/>
    <property type="evidence" value="ECO:0007669"/>
    <property type="project" value="UniProtKB-KW"/>
</dbReference>
<dbReference type="SUPFAM" id="SSF56112">
    <property type="entry name" value="Protein kinase-like (PK-like)"/>
    <property type="match status" value="1"/>
</dbReference>
<dbReference type="InterPro" id="IPR052101">
    <property type="entry name" value="Plant_StressResp_Kinase"/>
</dbReference>
<dbReference type="InterPro" id="IPR012340">
    <property type="entry name" value="NA-bd_OB-fold"/>
</dbReference>
<evidence type="ECO:0000313" key="9">
    <source>
        <dbReference type="Proteomes" id="UP000826271"/>
    </source>
</evidence>
<evidence type="ECO:0000256" key="3">
    <source>
        <dbReference type="ARBA" id="ARBA00022741"/>
    </source>
</evidence>